<evidence type="ECO:0000256" key="5">
    <source>
        <dbReference type="ARBA" id="ARBA00023274"/>
    </source>
</evidence>
<evidence type="ECO:0000313" key="13">
    <source>
        <dbReference type="Proteomes" id="UP000067243"/>
    </source>
</evidence>
<keyword evidence="4 8" id="KW-0689">Ribosomal protein</keyword>
<dbReference type="FunFam" id="3.30.230.10:FF:000002">
    <property type="entry name" value="30S ribosomal protein S5"/>
    <property type="match status" value="1"/>
</dbReference>
<dbReference type="PATRIC" id="fig|216946.3.peg.1042"/>
<dbReference type="HAMAP" id="MF_01307_B">
    <property type="entry name" value="Ribosomal_uS5_B"/>
    <property type="match status" value="1"/>
</dbReference>
<evidence type="ECO:0000256" key="7">
    <source>
        <dbReference type="ARBA" id="ARBA00062000"/>
    </source>
</evidence>
<dbReference type="InterPro" id="IPR000851">
    <property type="entry name" value="Ribosomal_uS5"/>
</dbReference>
<protein>
    <recommendedName>
        <fullName evidence="6 8">Small ribosomal subunit protein uS5</fullName>
    </recommendedName>
</protein>
<gene>
    <name evidence="8 12" type="primary">rpsE</name>
    <name evidence="12" type="ORF">STURON_001006</name>
</gene>
<dbReference type="InterPro" id="IPR018192">
    <property type="entry name" value="Ribosomal_uS5_N_CS"/>
</dbReference>
<name>A0A0K1P8M4_9MOLU</name>
<keyword evidence="5 8" id="KW-0687">Ribonucleoprotein</keyword>
<comment type="domain">
    <text evidence="8">The N-terminal domain interacts with the head of the 30S subunit; the C-terminal domain interacts with the body and contacts protein S4. The interaction surface between S4 and S5 is involved in control of translational fidelity.</text>
</comment>
<dbReference type="AlphaFoldDB" id="A0A0K1P8M4"/>
<dbReference type="NCBIfam" id="TIGR01021">
    <property type="entry name" value="rpsE_bact"/>
    <property type="match status" value="1"/>
</dbReference>
<organism evidence="12 13">
    <name type="scientific">Spiroplasma turonicum</name>
    <dbReference type="NCBI Taxonomy" id="216946"/>
    <lineage>
        <taxon>Bacteria</taxon>
        <taxon>Bacillati</taxon>
        <taxon>Mycoplasmatota</taxon>
        <taxon>Mollicutes</taxon>
        <taxon>Entomoplasmatales</taxon>
        <taxon>Spiroplasmataceae</taxon>
        <taxon>Spiroplasma</taxon>
    </lineage>
</organism>
<dbReference type="InterPro" id="IPR005712">
    <property type="entry name" value="Ribosomal_uS5_bac-type"/>
</dbReference>
<keyword evidence="2 8" id="KW-0699">rRNA-binding</keyword>
<reference evidence="12 13" key="1">
    <citation type="journal article" date="2015" name="Genome Announc.">
        <title>Complete Genome Sequence of Spiroplasma turonicum Strain Tab4cT, a Parasite of a Horse Fly, Haematopota sp. (Diptera: Tabanidae).</title>
        <authorList>
            <person name="Davis R.E."/>
            <person name="Shao J."/>
            <person name="Zhao Y."/>
            <person name="Gasparich G.E."/>
            <person name="Gaynor B.J."/>
            <person name="Donofrio N."/>
        </authorList>
    </citation>
    <scope>NUCLEOTIDE SEQUENCE [LARGE SCALE GENOMIC DNA]</scope>
    <source>
        <strain evidence="12 13">Tab4c</strain>
    </source>
</reference>
<evidence type="ECO:0000259" key="11">
    <source>
        <dbReference type="PROSITE" id="PS50881"/>
    </source>
</evidence>
<dbReference type="SUPFAM" id="SSF54768">
    <property type="entry name" value="dsRNA-binding domain-like"/>
    <property type="match status" value="1"/>
</dbReference>
<dbReference type="Pfam" id="PF03719">
    <property type="entry name" value="Ribosomal_S5_C"/>
    <property type="match status" value="1"/>
</dbReference>
<dbReference type="GO" id="GO:0005737">
    <property type="term" value="C:cytoplasm"/>
    <property type="evidence" value="ECO:0007669"/>
    <property type="project" value="UniProtKB-ARBA"/>
</dbReference>
<dbReference type="PANTHER" id="PTHR48277">
    <property type="entry name" value="MITOCHONDRIAL RIBOSOMAL PROTEIN S5"/>
    <property type="match status" value="1"/>
</dbReference>
<evidence type="ECO:0000256" key="4">
    <source>
        <dbReference type="ARBA" id="ARBA00022980"/>
    </source>
</evidence>
<proteinExistence type="inferred from homology"/>
<dbReference type="FunFam" id="3.30.160.20:FF:000001">
    <property type="entry name" value="30S ribosomal protein S5"/>
    <property type="match status" value="1"/>
</dbReference>
<dbReference type="GO" id="GO:0042254">
    <property type="term" value="P:ribosome biogenesis"/>
    <property type="evidence" value="ECO:0007669"/>
    <property type="project" value="UniProtKB-ARBA"/>
</dbReference>
<evidence type="ECO:0000256" key="8">
    <source>
        <dbReference type="HAMAP-Rule" id="MF_01307"/>
    </source>
</evidence>
<dbReference type="Pfam" id="PF00333">
    <property type="entry name" value="Ribosomal_S5"/>
    <property type="match status" value="1"/>
</dbReference>
<dbReference type="PANTHER" id="PTHR48277:SF1">
    <property type="entry name" value="MITOCHONDRIAL RIBOSOMAL PROTEIN S5"/>
    <property type="match status" value="1"/>
</dbReference>
<keyword evidence="13" id="KW-1185">Reference proteome</keyword>
<feature type="compositionally biased region" description="Basic and acidic residues" evidence="10">
    <location>
        <begin position="1"/>
        <end position="13"/>
    </location>
</feature>
<dbReference type="GO" id="GO:0003735">
    <property type="term" value="F:structural constituent of ribosome"/>
    <property type="evidence" value="ECO:0007669"/>
    <property type="project" value="UniProtKB-UniRule"/>
</dbReference>
<dbReference type="InterPro" id="IPR020568">
    <property type="entry name" value="Ribosomal_Su5_D2-typ_SF"/>
</dbReference>
<feature type="domain" description="S5 DRBM" evidence="11">
    <location>
        <begin position="61"/>
        <end position="124"/>
    </location>
</feature>
<dbReference type="GO" id="GO:0019843">
    <property type="term" value="F:rRNA binding"/>
    <property type="evidence" value="ECO:0007669"/>
    <property type="project" value="UniProtKB-UniRule"/>
</dbReference>
<evidence type="ECO:0000256" key="10">
    <source>
        <dbReference type="SAM" id="MobiDB-lite"/>
    </source>
</evidence>
<feature type="compositionally biased region" description="Basic and acidic residues" evidence="10">
    <location>
        <begin position="35"/>
        <end position="56"/>
    </location>
</feature>
<dbReference type="InterPro" id="IPR014721">
    <property type="entry name" value="Ribsml_uS5_D2-typ_fold_subgr"/>
</dbReference>
<dbReference type="SUPFAM" id="SSF54211">
    <property type="entry name" value="Ribosomal protein S5 domain 2-like"/>
    <property type="match status" value="1"/>
</dbReference>
<evidence type="ECO:0000256" key="1">
    <source>
        <dbReference type="ARBA" id="ARBA00008945"/>
    </source>
</evidence>
<dbReference type="InterPro" id="IPR005324">
    <property type="entry name" value="Ribosomal_uS5_C"/>
</dbReference>
<dbReference type="PROSITE" id="PS00585">
    <property type="entry name" value="RIBOSOMAL_S5"/>
    <property type="match status" value="1"/>
</dbReference>
<evidence type="ECO:0000256" key="3">
    <source>
        <dbReference type="ARBA" id="ARBA00022884"/>
    </source>
</evidence>
<evidence type="ECO:0000256" key="2">
    <source>
        <dbReference type="ARBA" id="ARBA00022730"/>
    </source>
</evidence>
<dbReference type="Gene3D" id="3.30.160.20">
    <property type="match status" value="1"/>
</dbReference>
<dbReference type="GO" id="GO:0015935">
    <property type="term" value="C:small ribosomal subunit"/>
    <property type="evidence" value="ECO:0007669"/>
    <property type="project" value="InterPro"/>
</dbReference>
<dbReference type="InterPro" id="IPR013810">
    <property type="entry name" value="Ribosomal_uS5_N"/>
</dbReference>
<dbReference type="KEGG" id="stur:STURON_001006"/>
<evidence type="ECO:0000256" key="6">
    <source>
        <dbReference type="ARBA" id="ARBA00035255"/>
    </source>
</evidence>
<dbReference type="EMBL" id="CP012328">
    <property type="protein sequence ID" value="AKU80252.1"/>
    <property type="molecule type" value="Genomic_DNA"/>
</dbReference>
<accession>A0A0K1P8M4</accession>
<dbReference type="PROSITE" id="PS50881">
    <property type="entry name" value="S5_DSRBD"/>
    <property type="match status" value="1"/>
</dbReference>
<keyword evidence="3 8" id="KW-0694">RNA-binding</keyword>
<sequence length="222" mass="24434">MKMAEEKKVEVENKTAPNQEVKKDSNSRNQQQGGDFKRNPRQGGDRFKRDNNRFRKEDNPFEERVVAINRVTKVTKGGRRFRFAAVVVIGDKKGRVGLGTGKANEVPDAIKKAIKEAKKALIRVPLQDTTVPHDTIGHFGAGRIMIKPARKGTGVIAGGPVRAVVELAGISDIYTKSLGSNSPINMIRATLEGLKVMQTPEQIARLRGKQVDDKKQLASKAN</sequence>
<comment type="function">
    <text evidence="8">Located at the back of the 30S subunit body where it stabilizes the conformation of the head with respect to the body.</text>
</comment>
<dbReference type="Proteomes" id="UP000067243">
    <property type="component" value="Chromosome"/>
</dbReference>
<comment type="function">
    <text evidence="8">With S4 and S12 plays an important role in translational accuracy.</text>
</comment>
<feature type="region of interest" description="Disordered" evidence="10">
    <location>
        <begin position="1"/>
        <end position="56"/>
    </location>
</feature>
<comment type="subunit">
    <text evidence="7 8">Part of the 30S ribosomal subunit. Contacts proteins S4 and S8.</text>
</comment>
<evidence type="ECO:0000256" key="9">
    <source>
        <dbReference type="RuleBase" id="RU003823"/>
    </source>
</evidence>
<dbReference type="STRING" id="216946.STURO_v1c10020"/>
<evidence type="ECO:0000313" key="12">
    <source>
        <dbReference type="EMBL" id="AKU80252.1"/>
    </source>
</evidence>
<comment type="similarity">
    <text evidence="1 8 9">Belongs to the universal ribosomal protein uS5 family.</text>
</comment>
<dbReference type="Gene3D" id="3.30.230.10">
    <property type="match status" value="1"/>
</dbReference>
<dbReference type="GO" id="GO:0006412">
    <property type="term" value="P:translation"/>
    <property type="evidence" value="ECO:0007669"/>
    <property type="project" value="UniProtKB-UniRule"/>
</dbReference>